<evidence type="ECO:0000313" key="3">
    <source>
        <dbReference type="Proteomes" id="UP000192674"/>
    </source>
</evidence>
<feature type="region of interest" description="Disordered" evidence="1">
    <location>
        <begin position="111"/>
        <end position="140"/>
    </location>
</feature>
<feature type="compositionally biased region" description="Basic residues" evidence="1">
    <location>
        <begin position="8"/>
        <end position="20"/>
    </location>
</feature>
<organism evidence="2 3">
    <name type="scientific">Kibdelosporangium aridum</name>
    <dbReference type="NCBI Taxonomy" id="2030"/>
    <lineage>
        <taxon>Bacteria</taxon>
        <taxon>Bacillati</taxon>
        <taxon>Actinomycetota</taxon>
        <taxon>Actinomycetes</taxon>
        <taxon>Pseudonocardiales</taxon>
        <taxon>Pseudonocardiaceae</taxon>
        <taxon>Kibdelosporangium</taxon>
    </lineage>
</organism>
<dbReference type="EMBL" id="FWXV01000022">
    <property type="protein sequence ID" value="SMD27258.1"/>
    <property type="molecule type" value="Genomic_DNA"/>
</dbReference>
<feature type="region of interest" description="Disordered" evidence="1">
    <location>
        <begin position="1"/>
        <end position="36"/>
    </location>
</feature>
<protein>
    <submittedName>
        <fullName evidence="2">Uncharacterized protein</fullName>
    </submittedName>
</protein>
<dbReference type="Proteomes" id="UP000192674">
    <property type="component" value="Unassembled WGS sequence"/>
</dbReference>
<keyword evidence="3" id="KW-1185">Reference proteome</keyword>
<reference evidence="2 3" key="1">
    <citation type="submission" date="2017-04" db="EMBL/GenBank/DDBJ databases">
        <authorList>
            <person name="Afonso C.L."/>
            <person name="Miller P.J."/>
            <person name="Scott M.A."/>
            <person name="Spackman E."/>
            <person name="Goraichik I."/>
            <person name="Dimitrov K.M."/>
            <person name="Suarez D.L."/>
            <person name="Swayne D.E."/>
        </authorList>
    </citation>
    <scope>NUCLEOTIDE SEQUENCE [LARGE SCALE GENOMIC DNA]</scope>
    <source>
        <strain evidence="2 3">DSM 43828</strain>
    </source>
</reference>
<evidence type="ECO:0000256" key="1">
    <source>
        <dbReference type="SAM" id="MobiDB-lite"/>
    </source>
</evidence>
<gene>
    <name evidence="2" type="ORF">SAMN05661093_10861</name>
</gene>
<proteinExistence type="predicted"/>
<name>A0A1Y5Y8Q1_KIBAR</name>
<sequence>MVVVPKSTGRKPKPGKHSRSALRSQSETAGYHSDVAGLRPADPVALVSREQDRQLIAAICGPSTGFLPDDLVGHARAGWDTNRDTRPPFDQLDQDQRVALTMAVVRELAKRLTDPPRPAVDGRGRPVNHHAPSSPPFPTGADELRFWTRRLQARVNDLRPLADGGNRRLVAGRLTEAGQLLARMRQRTPAATGQKETAHWITVTADRAADLPAIPGQPYLTGRRAEAEHWAALTRRRQQNHATPAGWSYGGQALIAALAARRAPGVTVVDWRDGPGTELVALSPEVVVIAASDTKTQQSVLHTLSQWTGRDRLACELAVRKAVDAGLVTISSGIDKPITTDKGAGLYSRLTRTLQTTQTTLSS</sequence>
<dbReference type="AlphaFoldDB" id="A0A1Y5Y8Q1"/>
<accession>A0A1Y5Y8Q1</accession>
<feature type="compositionally biased region" description="Basic and acidic residues" evidence="1">
    <location>
        <begin position="111"/>
        <end position="124"/>
    </location>
</feature>
<evidence type="ECO:0000313" key="2">
    <source>
        <dbReference type="EMBL" id="SMD27258.1"/>
    </source>
</evidence>